<dbReference type="RefSeq" id="WP_163298996.1">
    <property type="nucleotide sequence ID" value="NZ_JAAGRR010000093.1"/>
</dbReference>
<keyword evidence="4" id="KW-1185">Reference proteome</keyword>
<name>A0A6N9TTV5_DISTH</name>
<dbReference type="SUPFAM" id="SSF48695">
    <property type="entry name" value="Multiheme cytochromes"/>
    <property type="match status" value="2"/>
</dbReference>
<dbReference type="InterPro" id="IPR051829">
    <property type="entry name" value="Multiheme_Cytochr_ET"/>
</dbReference>
<sequence length="458" mass="49098">MKRLFVSIAVFAGVAATASLALADDNHPNGGIAPTGPYVVMATNDLGMHCACPGAETFLLLPPFNTLRAQVIQRDKDPKVIADPSKVRVTYNIVEDTDDGLKADPYFQSWIANAPKIFPGYEPVRADGRIQGLTGATLDGDMEAHTSQGWWEAVGIPAYPVIDPNGVMTDPLGSNQKRNPYLTGNVKVYDQATGALLAETNTVVPVAFGGCCGCHLQVAADYGYPSDPRGSFDVMGMLHEQNGSGINIAQIDVDGDGIGGPIRCSWCHVDPAMGESSAPGVPGHPEYSTSKYTFSDVVHRFHAQSAAVQAYDPDIASDCYRCHPGNNVNCYRGHHTGKGLWCTDCHGDLNKRVAEGQLLQPWSDKTLPTCEKCHGDTGKVDGKSYLNMGIFGQYLNGRGHKDHKILCSSCHGEPHALYPSTLAADNAQNVALQGDPRAIGVCNVCHTDRGTDWKKPPH</sequence>
<accession>A0A6N9TTV5</accession>
<reference evidence="3 4" key="1">
    <citation type="submission" date="2020-02" db="EMBL/GenBank/DDBJ databases">
        <title>Comparative genomics of sulfur disproportionating microorganisms.</title>
        <authorList>
            <person name="Ward L.M."/>
            <person name="Bertran E."/>
            <person name="Johnston D.T."/>
        </authorList>
    </citation>
    <scope>NUCLEOTIDE SEQUENCE [LARGE SCALE GENOMIC DNA]</scope>
    <source>
        <strain evidence="3 4">DSM 100025</strain>
    </source>
</reference>
<evidence type="ECO:0000256" key="1">
    <source>
        <dbReference type="ARBA" id="ARBA00022729"/>
    </source>
</evidence>
<protein>
    <submittedName>
        <fullName evidence="3">Uncharacterized protein</fullName>
    </submittedName>
</protein>
<dbReference type="Proteomes" id="UP000469346">
    <property type="component" value="Unassembled WGS sequence"/>
</dbReference>
<evidence type="ECO:0000313" key="3">
    <source>
        <dbReference type="EMBL" id="NDY42867.1"/>
    </source>
</evidence>
<evidence type="ECO:0000256" key="2">
    <source>
        <dbReference type="SAM" id="SignalP"/>
    </source>
</evidence>
<evidence type="ECO:0000313" key="4">
    <source>
        <dbReference type="Proteomes" id="UP000469346"/>
    </source>
</evidence>
<feature type="signal peptide" evidence="2">
    <location>
        <begin position="1"/>
        <end position="23"/>
    </location>
</feature>
<dbReference type="Gene3D" id="3.90.10.10">
    <property type="entry name" value="Cytochrome C3"/>
    <property type="match status" value="1"/>
</dbReference>
<feature type="chain" id="PRO_5026831323" evidence="2">
    <location>
        <begin position="24"/>
        <end position="458"/>
    </location>
</feature>
<dbReference type="EMBL" id="JAAGRR010000093">
    <property type="protein sequence ID" value="NDY42867.1"/>
    <property type="molecule type" value="Genomic_DNA"/>
</dbReference>
<keyword evidence="1 2" id="KW-0732">Signal</keyword>
<organism evidence="3 4">
    <name type="scientific">Dissulfurirhabdus thermomarina</name>
    <dbReference type="NCBI Taxonomy" id="1765737"/>
    <lineage>
        <taxon>Bacteria</taxon>
        <taxon>Deltaproteobacteria</taxon>
        <taxon>Dissulfurirhabdaceae</taxon>
        <taxon>Dissulfurirhabdus</taxon>
    </lineage>
</organism>
<dbReference type="PANTHER" id="PTHR35038">
    <property type="entry name" value="DISSIMILATORY SULFITE REDUCTASE SIRA"/>
    <property type="match status" value="1"/>
</dbReference>
<dbReference type="AlphaFoldDB" id="A0A6N9TTV5"/>
<dbReference type="GO" id="GO:0016491">
    <property type="term" value="F:oxidoreductase activity"/>
    <property type="evidence" value="ECO:0007669"/>
    <property type="project" value="TreeGrafter"/>
</dbReference>
<dbReference type="PANTHER" id="PTHR35038:SF8">
    <property type="entry name" value="C-TYPE POLYHEME CYTOCHROME OMCC"/>
    <property type="match status" value="1"/>
</dbReference>
<dbReference type="InterPro" id="IPR036280">
    <property type="entry name" value="Multihaem_cyt_sf"/>
</dbReference>
<gene>
    <name evidence="3" type="ORF">G3N55_08425</name>
</gene>
<comment type="caution">
    <text evidence="3">The sequence shown here is derived from an EMBL/GenBank/DDBJ whole genome shotgun (WGS) entry which is preliminary data.</text>
</comment>
<proteinExistence type="predicted"/>